<evidence type="ECO:0000259" key="2">
    <source>
        <dbReference type="PROSITE" id="PS51388"/>
    </source>
</evidence>
<proteinExistence type="predicted"/>
<feature type="domain" description="GED" evidence="2">
    <location>
        <begin position="172"/>
        <end position="258"/>
    </location>
</feature>
<dbReference type="Proteomes" id="UP001337655">
    <property type="component" value="Unassembled WGS sequence"/>
</dbReference>
<dbReference type="PROSITE" id="PS51388">
    <property type="entry name" value="GED"/>
    <property type="match status" value="1"/>
</dbReference>
<evidence type="ECO:0000313" key="4">
    <source>
        <dbReference type="Proteomes" id="UP001337655"/>
    </source>
</evidence>
<reference evidence="3 4" key="1">
    <citation type="submission" date="2023-08" db="EMBL/GenBank/DDBJ databases">
        <title>Black Yeasts Isolated from many extreme environments.</title>
        <authorList>
            <person name="Coleine C."/>
            <person name="Stajich J.E."/>
            <person name="Selbmann L."/>
        </authorList>
    </citation>
    <scope>NUCLEOTIDE SEQUENCE [LARGE SCALE GENOMIC DNA]</scope>
    <source>
        <strain evidence="3 4">CCFEE 5935</strain>
    </source>
</reference>
<keyword evidence="4" id="KW-1185">Reference proteome</keyword>
<evidence type="ECO:0000256" key="1">
    <source>
        <dbReference type="SAM" id="MobiDB-lite"/>
    </source>
</evidence>
<dbReference type="AlphaFoldDB" id="A0AAV9PJ31"/>
<feature type="region of interest" description="Disordered" evidence="1">
    <location>
        <begin position="14"/>
        <end position="35"/>
    </location>
</feature>
<evidence type="ECO:0000313" key="3">
    <source>
        <dbReference type="EMBL" id="KAK5173719.1"/>
    </source>
</evidence>
<protein>
    <recommendedName>
        <fullName evidence="2">GED domain-containing protein</fullName>
    </recommendedName>
</protein>
<organism evidence="3 4">
    <name type="scientific">Saxophila tyrrhenica</name>
    <dbReference type="NCBI Taxonomy" id="1690608"/>
    <lineage>
        <taxon>Eukaryota</taxon>
        <taxon>Fungi</taxon>
        <taxon>Dikarya</taxon>
        <taxon>Ascomycota</taxon>
        <taxon>Pezizomycotina</taxon>
        <taxon>Dothideomycetes</taxon>
        <taxon>Dothideomycetidae</taxon>
        <taxon>Mycosphaerellales</taxon>
        <taxon>Extremaceae</taxon>
        <taxon>Saxophila</taxon>
    </lineage>
</organism>
<dbReference type="GeneID" id="89923747"/>
<dbReference type="InterPro" id="IPR020850">
    <property type="entry name" value="GED_dom"/>
</dbReference>
<dbReference type="RefSeq" id="XP_064662414.1">
    <property type="nucleotide sequence ID" value="XM_064799659.1"/>
</dbReference>
<comment type="caution">
    <text evidence="3">The sequence shown here is derived from an EMBL/GenBank/DDBJ whole genome shotgun (WGS) entry which is preliminary data.</text>
</comment>
<accession>A0AAV9PJ31</accession>
<dbReference type="EMBL" id="JAVRRT010000003">
    <property type="protein sequence ID" value="KAK5173719.1"/>
    <property type="molecule type" value="Genomic_DNA"/>
</dbReference>
<name>A0AAV9PJ31_9PEZI</name>
<sequence length="258" mass="29094">MRLHGATFKIGHTSPSIADADHESLSDPSNAASTDPYARLHRDQQVMSEADVTGFVMEVFSRSQLLVETLLTELDLPKHKRSIESFIEDALAYLNADEQMHREISGRIAVSLTTCKTPGTKRPGVFFERPWKEASLEEYNKKLHISNTTVDTEKLLGALQRRVLVDMDEQACSEAWSDLIAYYKVAPKTFVDNVCVQVVERHLLRNLADVFSPEMVIGLSEDELHHIGGERETTQYRRKELQSLHASLGDGLRDLQGM</sequence>
<gene>
    <name evidence="3" type="ORF">LTR77_002400</name>
</gene>